<dbReference type="Gene3D" id="1.10.150.50">
    <property type="entry name" value="Transcription Factor, Ets-1"/>
    <property type="match status" value="1"/>
</dbReference>
<evidence type="ECO:0000259" key="12">
    <source>
        <dbReference type="PROSITE" id="PS50105"/>
    </source>
</evidence>
<evidence type="ECO:0000256" key="4">
    <source>
        <dbReference type="ARBA" id="ARBA00022771"/>
    </source>
</evidence>
<dbReference type="InterPro" id="IPR050548">
    <property type="entry name" value="PcG_chromatin_remod_factors"/>
</dbReference>
<feature type="region of interest" description="Disordered" evidence="11">
    <location>
        <begin position="603"/>
        <end position="633"/>
    </location>
</feature>
<dbReference type="InterPro" id="IPR004092">
    <property type="entry name" value="Mbt"/>
</dbReference>
<accession>A0AA85JEG5</accession>
<feature type="repeat" description="MBT" evidence="10">
    <location>
        <begin position="362"/>
        <end position="463"/>
    </location>
</feature>
<dbReference type="PROSITE" id="PS51802">
    <property type="entry name" value="ZF_CCHHC"/>
    <property type="match status" value="1"/>
</dbReference>
<dbReference type="InterPro" id="IPR013761">
    <property type="entry name" value="SAM/pointed_sf"/>
</dbReference>
<keyword evidence="13" id="KW-1185">Reference proteome</keyword>
<dbReference type="PROSITE" id="PS51079">
    <property type="entry name" value="MBT"/>
    <property type="match status" value="3"/>
</dbReference>
<dbReference type="GO" id="GO:0042393">
    <property type="term" value="F:histone binding"/>
    <property type="evidence" value="ECO:0007669"/>
    <property type="project" value="TreeGrafter"/>
</dbReference>
<dbReference type="Proteomes" id="UP000050795">
    <property type="component" value="Unassembled WGS sequence"/>
</dbReference>
<dbReference type="GO" id="GO:0005634">
    <property type="term" value="C:nucleus"/>
    <property type="evidence" value="ECO:0007669"/>
    <property type="project" value="UniProtKB-SubCell"/>
</dbReference>
<evidence type="ECO:0000313" key="13">
    <source>
        <dbReference type="Proteomes" id="UP000050795"/>
    </source>
</evidence>
<dbReference type="InterPro" id="IPR002515">
    <property type="entry name" value="Znf_C2H2C"/>
</dbReference>
<dbReference type="SUPFAM" id="SSF103637">
    <property type="entry name" value="CCHHC domain"/>
    <property type="match status" value="1"/>
</dbReference>
<dbReference type="PROSITE" id="PS50105">
    <property type="entry name" value="SAM_DOMAIN"/>
    <property type="match status" value="1"/>
</dbReference>
<evidence type="ECO:0000256" key="10">
    <source>
        <dbReference type="PROSITE-ProRule" id="PRU00459"/>
    </source>
</evidence>
<dbReference type="SUPFAM" id="SSF63748">
    <property type="entry name" value="Tudor/PWWP/MBT"/>
    <property type="match status" value="3"/>
</dbReference>
<dbReference type="CDD" id="cd09509">
    <property type="entry name" value="SAM_Polycomb"/>
    <property type="match status" value="1"/>
</dbReference>
<feature type="repeat" description="MBT" evidence="10">
    <location>
        <begin position="249"/>
        <end position="352"/>
    </location>
</feature>
<keyword evidence="5" id="KW-0862">Zinc</keyword>
<protein>
    <recommendedName>
        <fullName evidence="12">SAM domain-containing protein</fullName>
    </recommendedName>
</protein>
<evidence type="ECO:0000256" key="6">
    <source>
        <dbReference type="ARBA" id="ARBA00022853"/>
    </source>
</evidence>
<dbReference type="InterPro" id="IPR036060">
    <property type="entry name" value="Znf_C2H2C_sf"/>
</dbReference>
<comment type="subcellular location">
    <subcellularLocation>
        <location evidence="1">Nucleus</location>
    </subcellularLocation>
</comment>
<feature type="compositionally biased region" description="Basic residues" evidence="11">
    <location>
        <begin position="862"/>
        <end position="871"/>
    </location>
</feature>
<dbReference type="SUPFAM" id="SSF47769">
    <property type="entry name" value="SAM/Pointed domain"/>
    <property type="match status" value="1"/>
</dbReference>
<feature type="repeat" description="MBT" evidence="10">
    <location>
        <begin position="124"/>
        <end position="237"/>
    </location>
</feature>
<dbReference type="Pfam" id="PF01530">
    <property type="entry name" value="zf-C2HC"/>
    <property type="match status" value="1"/>
</dbReference>
<proteinExistence type="predicted"/>
<dbReference type="InterPro" id="IPR001660">
    <property type="entry name" value="SAM"/>
</dbReference>
<keyword evidence="7" id="KW-0805">Transcription regulation</keyword>
<dbReference type="WBParaSite" id="TREG1_1990.1">
    <property type="protein sequence ID" value="TREG1_1990.1"/>
    <property type="gene ID" value="TREG1_1990"/>
</dbReference>
<keyword evidence="9" id="KW-0539">Nucleus</keyword>
<dbReference type="GO" id="GO:0003682">
    <property type="term" value="F:chromatin binding"/>
    <property type="evidence" value="ECO:0007669"/>
    <property type="project" value="TreeGrafter"/>
</dbReference>
<dbReference type="PANTHER" id="PTHR12247:SF131">
    <property type="entry name" value="LD05287P"/>
    <property type="match status" value="1"/>
</dbReference>
<dbReference type="PANTHER" id="PTHR12247">
    <property type="entry name" value="POLYCOMB GROUP PROTEIN"/>
    <property type="match status" value="1"/>
</dbReference>
<keyword evidence="6" id="KW-0156">Chromatin regulator</keyword>
<dbReference type="SMART" id="SM00561">
    <property type="entry name" value="MBT"/>
    <property type="match status" value="3"/>
</dbReference>
<feature type="compositionally biased region" description="Polar residues" evidence="11">
    <location>
        <begin position="603"/>
        <end position="614"/>
    </location>
</feature>
<keyword evidence="4" id="KW-0863">Zinc-finger</keyword>
<keyword evidence="3" id="KW-0677">Repeat</keyword>
<reference evidence="14" key="2">
    <citation type="submission" date="2023-11" db="UniProtKB">
        <authorList>
            <consortium name="WormBaseParasite"/>
        </authorList>
    </citation>
    <scope>IDENTIFICATION</scope>
</reference>
<dbReference type="GO" id="GO:0006325">
    <property type="term" value="P:chromatin organization"/>
    <property type="evidence" value="ECO:0007669"/>
    <property type="project" value="UniProtKB-KW"/>
</dbReference>
<evidence type="ECO:0000256" key="2">
    <source>
        <dbReference type="ARBA" id="ARBA00022723"/>
    </source>
</evidence>
<evidence type="ECO:0000256" key="9">
    <source>
        <dbReference type="ARBA" id="ARBA00023242"/>
    </source>
</evidence>
<dbReference type="Pfam" id="PF00536">
    <property type="entry name" value="SAM_1"/>
    <property type="match status" value="1"/>
</dbReference>
<sequence>MRKSDRPSGLTYRRVQSLESGMVARYRPLIANLNNNNNSNNDTTSNTATTNTTVTTTNKKRVSDTANTAKGNSATIKDRLFSRQVNQRGIDQQTQQQQQNLSITKKSGASFSSSVNVNTKSGSFEWISYLKEVDAEPVQSSLFFHVPFEVQIPSPSIVPAQHAIPNGNFEPGQYLEGIDPHNESLICVLCIAELVGRRVKLHFVGYPEKYDFWTTIDSPFLFPVGWCAHNSRQLQPPKEYLDAPTYHPFNWTSYLAKLGGKPVPRHLFRVSWDSPIDESPSHMFAVGLKLEAIDKRNPAMACVATIKDCIGDYVLIHFDGWDSGFDQWAHVSSERLRPVGYCENHDQVLSIPSDWSNRRNGFNWKLYLKETNSNPVPKEAFDEATKFTKSSQHFQVNQRLEAVDKRCPSLIRVANVVDNMPPGFLTLGYDGWSDKYNIRVEVGSLDLFPVGYCHASGHPLQVPPGYDSELDLNGNLMDTYSNSSTSSITISCGGGGGGAGSGTTTSTTNPYSGCPTPGCKGYGNIKGPRYVSHQRLSGCPYADDNLKKDSIKAHERLNSTSIILTSNSSISMDSENIDSASATNTMTTIKSPSASISTISLQDHNSGHQRLSPDSTVKSELSSSTSSCSPSSPIATSVTCSCSEIKVSTSVCCTSVATVQLTNCNTNSNTTTLSDCCFPTVMNNPNLTSSSVVTAQTAITTIPTTTMPPVTLSSNELLHQRQSNAALPLNLTMDKLPDISELSNVLSSSTDTTTTTITTTVGVNNNSASKCKNSNQSVEMLANPTVLSNEQPSTNIIASITTKPDVEMVIDSMQPQKLSKMDTNTSLENISSSSSPVNFLPQTTDQSDEYIMKSLVSPVPPIKRKRGRPRKYASSGQVHHPSLQHSRHMHHFTSLGSTGRYSYVTSQYYTRSSSTIPMSTVSLTPALSPLCSNMNMTVNSHQSIVDCQNVNSLLTHNLETNNNNNSKNTDVFRSATCSSEPSPSDSILTNACVSSSMNYMEIDRMKPSGYEIIGQSSSSSIFPVMNDSTVGCSPGNAKLTQEITPVDLYSNPSPRLRVINSSPGMNGNPSNNNNNSKHFLPSQSMMTMETSNPAWYPDAAINNRSFIPQICHNPLLSSPFYIDPNRSTCFLPIFEASASSSNYMNTPGNSFNSPSVRDVDLIMGRLLPQAGAAIHAAKVAGLSGPHSWNPNVVASFIATLPGCKQLACKFIENEIDGAALLCLEQHDLMNVLGMKLGPAVKIYTAIQTLRKSLLATPISELGAEHANAIAAVVSCFTNNNNNNTSLSSSQIGSSGGGGGGGAGVSLSVISDSQSVINRSSVDTSLSNT</sequence>
<evidence type="ECO:0000256" key="11">
    <source>
        <dbReference type="SAM" id="MobiDB-lite"/>
    </source>
</evidence>
<keyword evidence="8" id="KW-0804">Transcription</keyword>
<evidence type="ECO:0000313" key="14">
    <source>
        <dbReference type="WBParaSite" id="TREG1_1990.1"/>
    </source>
</evidence>
<evidence type="ECO:0000256" key="3">
    <source>
        <dbReference type="ARBA" id="ARBA00022737"/>
    </source>
</evidence>
<feature type="compositionally biased region" description="Low complexity" evidence="11">
    <location>
        <begin position="615"/>
        <end position="633"/>
    </location>
</feature>
<dbReference type="CDD" id="cd20102">
    <property type="entry name" value="MBT_L3MBTL1-like_rpt2"/>
    <property type="match status" value="1"/>
</dbReference>
<dbReference type="SMART" id="SM00454">
    <property type="entry name" value="SAM"/>
    <property type="match status" value="1"/>
</dbReference>
<dbReference type="Gene3D" id="4.10.320.30">
    <property type="match status" value="1"/>
</dbReference>
<evidence type="ECO:0000256" key="1">
    <source>
        <dbReference type="ARBA" id="ARBA00004123"/>
    </source>
</evidence>
<evidence type="ECO:0000256" key="5">
    <source>
        <dbReference type="ARBA" id="ARBA00022833"/>
    </source>
</evidence>
<dbReference type="Pfam" id="PF02820">
    <property type="entry name" value="MBT"/>
    <property type="match status" value="3"/>
</dbReference>
<reference evidence="13" key="1">
    <citation type="submission" date="2022-06" db="EMBL/GenBank/DDBJ databases">
        <authorList>
            <person name="Berger JAMES D."/>
            <person name="Berger JAMES D."/>
        </authorList>
    </citation>
    <scope>NUCLEOTIDE SEQUENCE [LARGE SCALE GENOMIC DNA]</scope>
</reference>
<evidence type="ECO:0000256" key="7">
    <source>
        <dbReference type="ARBA" id="ARBA00023015"/>
    </source>
</evidence>
<organism evidence="13 14">
    <name type="scientific">Trichobilharzia regenti</name>
    <name type="common">Nasal bird schistosome</name>
    <dbReference type="NCBI Taxonomy" id="157069"/>
    <lineage>
        <taxon>Eukaryota</taxon>
        <taxon>Metazoa</taxon>
        <taxon>Spiralia</taxon>
        <taxon>Lophotrochozoa</taxon>
        <taxon>Platyhelminthes</taxon>
        <taxon>Trematoda</taxon>
        <taxon>Digenea</taxon>
        <taxon>Strigeidida</taxon>
        <taxon>Schistosomatoidea</taxon>
        <taxon>Schistosomatidae</taxon>
        <taxon>Trichobilharzia</taxon>
    </lineage>
</organism>
<name>A0AA85JEG5_TRIRE</name>
<dbReference type="GO" id="GO:0045892">
    <property type="term" value="P:negative regulation of DNA-templated transcription"/>
    <property type="evidence" value="ECO:0007669"/>
    <property type="project" value="TreeGrafter"/>
</dbReference>
<dbReference type="GO" id="GO:0008270">
    <property type="term" value="F:zinc ion binding"/>
    <property type="evidence" value="ECO:0007669"/>
    <property type="project" value="UniProtKB-KW"/>
</dbReference>
<feature type="domain" description="SAM" evidence="12">
    <location>
        <begin position="1188"/>
        <end position="1252"/>
    </location>
</feature>
<keyword evidence="2" id="KW-0479">Metal-binding</keyword>
<feature type="region of interest" description="Disordered" evidence="11">
    <location>
        <begin position="860"/>
        <end position="887"/>
    </location>
</feature>
<evidence type="ECO:0000256" key="8">
    <source>
        <dbReference type="ARBA" id="ARBA00023163"/>
    </source>
</evidence>
<dbReference type="Gene3D" id="2.30.30.140">
    <property type="match status" value="3"/>
</dbReference>